<feature type="transmembrane region" description="Helical" evidence="7">
    <location>
        <begin position="51"/>
        <end position="71"/>
    </location>
</feature>
<keyword evidence="6 7" id="KW-0472">Membrane</keyword>
<dbReference type="PANTHER" id="PTHR42718">
    <property type="entry name" value="MAJOR FACILITATOR SUPERFAMILY MULTIDRUG TRANSPORTER MFSC"/>
    <property type="match status" value="1"/>
</dbReference>
<keyword evidence="2" id="KW-0813">Transport</keyword>
<dbReference type="EMBL" id="JAEEGA010000001">
    <property type="protein sequence ID" value="MBP1039792.1"/>
    <property type="molecule type" value="Genomic_DNA"/>
</dbReference>
<proteinExistence type="predicted"/>
<name>A0A940SQJ8_9ENTE</name>
<organism evidence="9 10">
    <name type="scientific">Vagococcus allomyrinae</name>
    <dbReference type="NCBI Taxonomy" id="2794353"/>
    <lineage>
        <taxon>Bacteria</taxon>
        <taxon>Bacillati</taxon>
        <taxon>Bacillota</taxon>
        <taxon>Bacilli</taxon>
        <taxon>Lactobacillales</taxon>
        <taxon>Enterococcaceae</taxon>
        <taxon>Vagococcus</taxon>
    </lineage>
</organism>
<feature type="transmembrane region" description="Helical" evidence="7">
    <location>
        <begin position="137"/>
        <end position="159"/>
    </location>
</feature>
<evidence type="ECO:0000256" key="2">
    <source>
        <dbReference type="ARBA" id="ARBA00022448"/>
    </source>
</evidence>
<keyword evidence="10" id="KW-1185">Reference proteome</keyword>
<dbReference type="NCBIfam" id="TIGR00711">
    <property type="entry name" value="efflux_EmrB"/>
    <property type="match status" value="1"/>
</dbReference>
<dbReference type="InterPro" id="IPR011701">
    <property type="entry name" value="MFS"/>
</dbReference>
<dbReference type="PROSITE" id="PS50850">
    <property type="entry name" value="MFS"/>
    <property type="match status" value="1"/>
</dbReference>
<evidence type="ECO:0000256" key="1">
    <source>
        <dbReference type="ARBA" id="ARBA00004651"/>
    </source>
</evidence>
<dbReference type="InterPro" id="IPR020846">
    <property type="entry name" value="MFS_dom"/>
</dbReference>
<accession>A0A940SQJ8</accession>
<comment type="subcellular location">
    <subcellularLocation>
        <location evidence="1">Cell membrane</location>
        <topology evidence="1">Multi-pass membrane protein</topology>
    </subcellularLocation>
</comment>
<keyword evidence="5 7" id="KW-1133">Transmembrane helix</keyword>
<dbReference type="Gene3D" id="1.20.1250.20">
    <property type="entry name" value="MFS general substrate transporter like domains"/>
    <property type="match status" value="1"/>
</dbReference>
<feature type="transmembrane region" description="Helical" evidence="7">
    <location>
        <begin position="266"/>
        <end position="291"/>
    </location>
</feature>
<keyword evidence="3" id="KW-1003">Cell membrane</keyword>
<feature type="transmembrane region" description="Helical" evidence="7">
    <location>
        <begin position="12"/>
        <end position="31"/>
    </location>
</feature>
<dbReference type="InterPro" id="IPR004638">
    <property type="entry name" value="EmrB-like"/>
</dbReference>
<evidence type="ECO:0000313" key="10">
    <source>
        <dbReference type="Proteomes" id="UP000674938"/>
    </source>
</evidence>
<evidence type="ECO:0000256" key="4">
    <source>
        <dbReference type="ARBA" id="ARBA00022692"/>
    </source>
</evidence>
<dbReference type="Proteomes" id="UP000674938">
    <property type="component" value="Unassembled WGS sequence"/>
</dbReference>
<feature type="transmembrane region" description="Helical" evidence="7">
    <location>
        <begin position="78"/>
        <end position="98"/>
    </location>
</feature>
<evidence type="ECO:0000256" key="6">
    <source>
        <dbReference type="ARBA" id="ARBA00023136"/>
    </source>
</evidence>
<feature type="transmembrane region" description="Helical" evidence="7">
    <location>
        <begin position="230"/>
        <end position="246"/>
    </location>
</feature>
<dbReference type="InterPro" id="IPR036259">
    <property type="entry name" value="MFS_trans_sf"/>
</dbReference>
<evidence type="ECO:0000313" key="9">
    <source>
        <dbReference type="EMBL" id="MBP1039792.1"/>
    </source>
</evidence>
<feature type="transmembrane region" description="Helical" evidence="7">
    <location>
        <begin position="403"/>
        <end position="421"/>
    </location>
</feature>
<feature type="transmembrane region" description="Helical" evidence="7">
    <location>
        <begin position="370"/>
        <end position="391"/>
    </location>
</feature>
<feature type="transmembrane region" description="Helical" evidence="7">
    <location>
        <begin position="104"/>
        <end position="125"/>
    </location>
</feature>
<comment type="caution">
    <text evidence="9">The sequence shown here is derived from an EMBL/GenBank/DDBJ whole genome shotgun (WGS) entry which is preliminary data.</text>
</comment>
<keyword evidence="4 7" id="KW-0812">Transmembrane</keyword>
<gene>
    <name evidence="9" type="ORF">I6N95_02095</name>
</gene>
<dbReference type="PRINTS" id="PR01036">
    <property type="entry name" value="TCRTETB"/>
</dbReference>
<dbReference type="Gene3D" id="1.20.1720.10">
    <property type="entry name" value="Multidrug resistance protein D"/>
    <property type="match status" value="1"/>
</dbReference>
<dbReference type="CDD" id="cd17503">
    <property type="entry name" value="MFS_LmrB_MDR_like"/>
    <property type="match status" value="1"/>
</dbReference>
<protein>
    <submittedName>
        <fullName evidence="9">DHA2 family efflux MFS transporter permease subunit</fullName>
    </submittedName>
</protein>
<sequence length="478" mass="51489">MGKSKENKQDITVLIILLFGTFLSFLNQTLMNVALPSIMRDFEITAAQGQWLSNGYMLISGVMIPATAFLIDRFKTRHLYLTSMIVFTAGTLLASVSLNYPMLIAGRMIQALGAGPISPLMTVVVMNMFPMEKRGKAMGFIGLAMNFAPAIGPTLSGWIVQSYSWRSIFFIVLPLGVINIVVAFFALKNFGVQRFPKFNVTGIVLSTIGLGTLLLGFSNAGDKSWGTFDVAGYIIIGLVVTALFVYQQSHTDTPLLNFSVFKNRLFTISTVTNFVVIMGLYGGMILLPIFLQNVQGVSPMTSGMVLLPGALITAFMSPITGALYDRMGAKYLSFFGLLLLSLGTFMFTFISSETSLLYLSTMQGVRSFGLALALMPLQTEALNALSLDVMAHGSAMYNTVRQIAGSIGTAVLVTVMSRGTVGFAQANPSATLQAATVHGIQVAYIGATVITFIAAGFCLLLNTPKKDQLQSVGQLEEV</sequence>
<feature type="transmembrane region" description="Helical" evidence="7">
    <location>
        <begin position="331"/>
        <end position="350"/>
    </location>
</feature>
<dbReference type="SUPFAM" id="SSF103473">
    <property type="entry name" value="MFS general substrate transporter"/>
    <property type="match status" value="1"/>
</dbReference>
<dbReference type="GO" id="GO:0005886">
    <property type="term" value="C:plasma membrane"/>
    <property type="evidence" value="ECO:0007669"/>
    <property type="project" value="UniProtKB-SubCell"/>
</dbReference>
<dbReference type="GO" id="GO:0022857">
    <property type="term" value="F:transmembrane transporter activity"/>
    <property type="evidence" value="ECO:0007669"/>
    <property type="project" value="InterPro"/>
</dbReference>
<feature type="transmembrane region" description="Helical" evidence="7">
    <location>
        <begin position="165"/>
        <end position="186"/>
    </location>
</feature>
<evidence type="ECO:0000256" key="5">
    <source>
        <dbReference type="ARBA" id="ARBA00022989"/>
    </source>
</evidence>
<feature type="transmembrane region" description="Helical" evidence="7">
    <location>
        <begin position="198"/>
        <end position="218"/>
    </location>
</feature>
<dbReference type="PANTHER" id="PTHR42718:SF24">
    <property type="entry name" value="MAJOR FACILITATOR SUPERFAMILY (MFS) PROFILE DOMAIN-CONTAINING PROTEIN"/>
    <property type="match status" value="1"/>
</dbReference>
<feature type="transmembrane region" description="Helical" evidence="7">
    <location>
        <begin position="303"/>
        <end position="324"/>
    </location>
</feature>
<evidence type="ECO:0000256" key="7">
    <source>
        <dbReference type="SAM" id="Phobius"/>
    </source>
</evidence>
<reference evidence="9" key="1">
    <citation type="submission" date="2020-12" db="EMBL/GenBank/DDBJ databases">
        <title>Vagococcus allomyrinae sp. nov. and Enterococcus lavae sp. nov., isolated from the larvae of Allomyrina dichotoma.</title>
        <authorList>
            <person name="Lee S.D."/>
        </authorList>
    </citation>
    <scope>NUCLEOTIDE SEQUENCE</scope>
    <source>
        <strain evidence="9">BWB3-3</strain>
    </source>
</reference>
<dbReference type="AlphaFoldDB" id="A0A940SQJ8"/>
<dbReference type="Pfam" id="PF07690">
    <property type="entry name" value="MFS_1"/>
    <property type="match status" value="1"/>
</dbReference>
<dbReference type="RefSeq" id="WP_209524679.1">
    <property type="nucleotide sequence ID" value="NZ_JAEEGA010000001.1"/>
</dbReference>
<evidence type="ECO:0000259" key="8">
    <source>
        <dbReference type="PROSITE" id="PS50850"/>
    </source>
</evidence>
<feature type="transmembrane region" description="Helical" evidence="7">
    <location>
        <begin position="441"/>
        <end position="461"/>
    </location>
</feature>
<evidence type="ECO:0000256" key="3">
    <source>
        <dbReference type="ARBA" id="ARBA00022475"/>
    </source>
</evidence>
<feature type="domain" description="Major facilitator superfamily (MFS) profile" evidence="8">
    <location>
        <begin position="13"/>
        <end position="466"/>
    </location>
</feature>